<keyword evidence="2" id="KW-1185">Reference proteome</keyword>
<sequence>MIVQSSASSLFLTFFDVRRINERLRGLLLGGRIDDDDDDDAIVEFIVRHGVFGAVGFACADERRFNPSASGIGILANCCNALPIDEFTEAATAPGINFNAFYSRKALEMSSKMFQN</sequence>
<evidence type="ECO:0000313" key="2">
    <source>
        <dbReference type="Proteomes" id="UP000887458"/>
    </source>
</evidence>
<evidence type="ECO:0000313" key="1">
    <source>
        <dbReference type="EMBL" id="KAH9420497.1"/>
    </source>
</evidence>
<dbReference type="EMBL" id="NJHN03000047">
    <property type="protein sequence ID" value="KAH9420497.1"/>
    <property type="molecule type" value="Genomic_DNA"/>
</dbReference>
<reference evidence="1 2" key="1">
    <citation type="journal article" date="2018" name="J. Allergy Clin. Immunol.">
        <title>High-quality assembly of Dermatophagoides pteronyssinus genome and transcriptome reveals a wide range of novel allergens.</title>
        <authorList>
            <person name="Liu X.Y."/>
            <person name="Yang K.Y."/>
            <person name="Wang M.Q."/>
            <person name="Kwok J.S."/>
            <person name="Zeng X."/>
            <person name="Yang Z."/>
            <person name="Xiao X.J."/>
            <person name="Lau C.P."/>
            <person name="Li Y."/>
            <person name="Huang Z.M."/>
            <person name="Ba J.G."/>
            <person name="Yim A.K."/>
            <person name="Ouyang C.Y."/>
            <person name="Ngai S.M."/>
            <person name="Chan T.F."/>
            <person name="Leung E.L."/>
            <person name="Liu L."/>
            <person name="Liu Z.G."/>
            <person name="Tsui S.K."/>
        </authorList>
    </citation>
    <scope>NUCLEOTIDE SEQUENCE [LARGE SCALE GENOMIC DNA]</scope>
    <source>
        <strain evidence="1">Derp</strain>
    </source>
</reference>
<gene>
    <name evidence="1" type="ORF">DERP_000923</name>
</gene>
<reference evidence="1 2" key="2">
    <citation type="journal article" date="2022" name="Mol. Biol. Evol.">
        <title>Comparative Genomics Reveals Insights into the Divergent Evolution of Astigmatic Mites and Household Pest Adaptations.</title>
        <authorList>
            <person name="Xiong Q."/>
            <person name="Wan A.T."/>
            <person name="Liu X."/>
            <person name="Fung C.S."/>
            <person name="Xiao X."/>
            <person name="Malainual N."/>
            <person name="Hou J."/>
            <person name="Wang L."/>
            <person name="Wang M."/>
            <person name="Yang K.Y."/>
            <person name="Cui Y."/>
            <person name="Leung E.L."/>
            <person name="Nong W."/>
            <person name="Shin S.K."/>
            <person name="Au S.W."/>
            <person name="Jeong K.Y."/>
            <person name="Chew F.T."/>
            <person name="Hui J.H."/>
            <person name="Leung T.F."/>
            <person name="Tungtrongchitr A."/>
            <person name="Zhong N."/>
            <person name="Liu Z."/>
            <person name="Tsui S.K."/>
        </authorList>
    </citation>
    <scope>NUCLEOTIDE SEQUENCE [LARGE SCALE GENOMIC DNA]</scope>
    <source>
        <strain evidence="1">Derp</strain>
    </source>
</reference>
<name>A0ABQ8JDJ6_DERPT</name>
<comment type="caution">
    <text evidence="1">The sequence shown here is derived from an EMBL/GenBank/DDBJ whole genome shotgun (WGS) entry which is preliminary data.</text>
</comment>
<protein>
    <submittedName>
        <fullName evidence="1">Uncharacterized protein</fullName>
    </submittedName>
</protein>
<organism evidence="1 2">
    <name type="scientific">Dermatophagoides pteronyssinus</name>
    <name type="common">European house dust mite</name>
    <dbReference type="NCBI Taxonomy" id="6956"/>
    <lineage>
        <taxon>Eukaryota</taxon>
        <taxon>Metazoa</taxon>
        <taxon>Ecdysozoa</taxon>
        <taxon>Arthropoda</taxon>
        <taxon>Chelicerata</taxon>
        <taxon>Arachnida</taxon>
        <taxon>Acari</taxon>
        <taxon>Acariformes</taxon>
        <taxon>Sarcoptiformes</taxon>
        <taxon>Astigmata</taxon>
        <taxon>Psoroptidia</taxon>
        <taxon>Analgoidea</taxon>
        <taxon>Pyroglyphidae</taxon>
        <taxon>Dermatophagoidinae</taxon>
        <taxon>Dermatophagoides</taxon>
    </lineage>
</organism>
<dbReference type="Proteomes" id="UP000887458">
    <property type="component" value="Unassembled WGS sequence"/>
</dbReference>
<accession>A0ABQ8JDJ6</accession>
<proteinExistence type="predicted"/>